<evidence type="ECO:0008006" key="3">
    <source>
        <dbReference type="Google" id="ProtNLM"/>
    </source>
</evidence>
<accession>A0A6L6JDE9</accession>
<organism evidence="1 2">
    <name type="scientific">Paracoccus aestuariivivens</name>
    <dbReference type="NCBI Taxonomy" id="1820333"/>
    <lineage>
        <taxon>Bacteria</taxon>
        <taxon>Pseudomonadati</taxon>
        <taxon>Pseudomonadota</taxon>
        <taxon>Alphaproteobacteria</taxon>
        <taxon>Rhodobacterales</taxon>
        <taxon>Paracoccaceae</taxon>
        <taxon>Paracoccus</taxon>
    </lineage>
</organism>
<dbReference type="EMBL" id="WMIE01000012">
    <property type="protein sequence ID" value="MTH79208.1"/>
    <property type="molecule type" value="Genomic_DNA"/>
</dbReference>
<evidence type="ECO:0000313" key="2">
    <source>
        <dbReference type="Proteomes" id="UP000478183"/>
    </source>
</evidence>
<dbReference type="RefSeq" id="WP_155096568.1">
    <property type="nucleotide sequence ID" value="NZ_WMIE01000012.1"/>
</dbReference>
<proteinExistence type="predicted"/>
<name>A0A6L6JDE9_9RHOB</name>
<dbReference type="PROSITE" id="PS51257">
    <property type="entry name" value="PROKAR_LIPOPROTEIN"/>
    <property type="match status" value="1"/>
</dbReference>
<dbReference type="AlphaFoldDB" id="A0A6L6JDE9"/>
<dbReference type="OrthoDB" id="7856340at2"/>
<reference evidence="1 2" key="1">
    <citation type="submission" date="2019-11" db="EMBL/GenBank/DDBJ databases">
        <authorList>
            <person name="Dong K."/>
        </authorList>
    </citation>
    <scope>NUCLEOTIDE SEQUENCE [LARGE SCALE GENOMIC DNA]</scope>
    <source>
        <strain evidence="1 2">NBRC 111993</strain>
    </source>
</reference>
<dbReference type="Proteomes" id="UP000478183">
    <property type="component" value="Unassembled WGS sequence"/>
</dbReference>
<comment type="caution">
    <text evidence="1">The sequence shown here is derived from an EMBL/GenBank/DDBJ whole genome shotgun (WGS) entry which is preliminary data.</text>
</comment>
<protein>
    <recommendedName>
        <fullName evidence="3">Cellulose biosynthesis protein BcsN</fullName>
    </recommendedName>
</protein>
<keyword evidence="2" id="KW-1185">Reference proteome</keyword>
<evidence type="ECO:0000313" key="1">
    <source>
        <dbReference type="EMBL" id="MTH79208.1"/>
    </source>
</evidence>
<sequence>MPSAGRALAIARRIGSTITFGIVVAALSGCVMDSENLVLTQSQLEERTPFVPVSVGQAWVNAPGMRGVLERNLRVGAEQRISLVNTTTVQGDNVMMLRTRNGGMSSYGRLRFEDIVSRFGGLPYPFTNLTSGDLQVGDDGSGSYFWASQTLGGSVSCVLGLRRVDRGMRQLPGDAGVMDIVLRNCVNGSAQDALEPLFSNSIGVAPIASGSNGESRMLSPLAAPTAGLVAITPASGPSQ</sequence>
<gene>
    <name evidence="1" type="ORF">GL286_15905</name>
</gene>